<proteinExistence type="inferred from homology"/>
<organism evidence="6 7">
    <name type="scientific">Wohlfahrtiimonas larvae</name>
    <dbReference type="NCBI Taxonomy" id="1157986"/>
    <lineage>
        <taxon>Bacteria</taxon>
        <taxon>Pseudomonadati</taxon>
        <taxon>Pseudomonadota</taxon>
        <taxon>Gammaproteobacteria</taxon>
        <taxon>Cardiobacteriales</taxon>
        <taxon>Ignatzschineriaceae</taxon>
        <taxon>Wohlfahrtiimonas</taxon>
    </lineage>
</organism>
<keyword evidence="7" id="KW-1185">Reference proteome</keyword>
<gene>
    <name evidence="6" type="ORF">GCM10023338_02610</name>
</gene>
<dbReference type="Proteomes" id="UP001500631">
    <property type="component" value="Unassembled WGS sequence"/>
</dbReference>
<protein>
    <recommendedName>
        <fullName evidence="5">UPF0756 membrane protein GCM10023338_02610</fullName>
    </recommendedName>
</protein>
<dbReference type="HAMAP" id="MF_01874">
    <property type="entry name" value="UPF0756"/>
    <property type="match status" value="1"/>
</dbReference>
<dbReference type="Pfam" id="PF04284">
    <property type="entry name" value="DUF441"/>
    <property type="match status" value="1"/>
</dbReference>
<evidence type="ECO:0000256" key="4">
    <source>
        <dbReference type="ARBA" id="ARBA00023136"/>
    </source>
</evidence>
<evidence type="ECO:0000256" key="5">
    <source>
        <dbReference type="HAMAP-Rule" id="MF_01874"/>
    </source>
</evidence>
<reference evidence="7" key="1">
    <citation type="journal article" date="2019" name="Int. J. Syst. Evol. Microbiol.">
        <title>The Global Catalogue of Microorganisms (GCM) 10K type strain sequencing project: providing services to taxonomists for standard genome sequencing and annotation.</title>
        <authorList>
            <consortium name="The Broad Institute Genomics Platform"/>
            <consortium name="The Broad Institute Genome Sequencing Center for Infectious Disease"/>
            <person name="Wu L."/>
            <person name="Ma J."/>
        </authorList>
    </citation>
    <scope>NUCLEOTIDE SEQUENCE [LARGE SCALE GENOMIC DNA]</scope>
    <source>
        <strain evidence="7">JCM 18424</strain>
    </source>
</reference>
<evidence type="ECO:0000313" key="7">
    <source>
        <dbReference type="Proteomes" id="UP001500631"/>
    </source>
</evidence>
<feature type="transmembrane region" description="Helical" evidence="5">
    <location>
        <begin position="60"/>
        <end position="81"/>
    </location>
</feature>
<dbReference type="PANTHER" id="PTHR38452">
    <property type="entry name" value="UPF0756 MEMBRANE PROTEIN YEAL"/>
    <property type="match status" value="1"/>
</dbReference>
<feature type="transmembrane region" description="Helical" evidence="5">
    <location>
        <begin position="122"/>
        <end position="155"/>
    </location>
</feature>
<sequence length="158" mass="16838">MKQGLDKLMENIDFTLLFLLIIAGLGLLSKNDTVLIAMAVLIVMKVTPLNQFLPLVEKKGLWLGVIILTIGVMSPLASGKINLMEVLASLKNWQSIAAILVGILVAWLGGEGASLLEVRPMYVPELLIGTIIGVAVFNGVPVGPLIAAGLLSLLVRWS</sequence>
<comment type="caution">
    <text evidence="6">The sequence shown here is derived from an EMBL/GenBank/DDBJ whole genome shotgun (WGS) entry which is preliminary data.</text>
</comment>
<comment type="subcellular location">
    <subcellularLocation>
        <location evidence="5">Cell membrane</location>
        <topology evidence="5">Multi-pass membrane protein</topology>
    </subcellularLocation>
</comment>
<name>A0ABP9MCS0_9GAMM</name>
<evidence type="ECO:0000256" key="2">
    <source>
        <dbReference type="ARBA" id="ARBA00022692"/>
    </source>
</evidence>
<feature type="transmembrane region" description="Helical" evidence="5">
    <location>
        <begin position="12"/>
        <end position="28"/>
    </location>
</feature>
<evidence type="ECO:0000256" key="3">
    <source>
        <dbReference type="ARBA" id="ARBA00022989"/>
    </source>
</evidence>
<dbReference type="EMBL" id="BAABKE010000001">
    <property type="protein sequence ID" value="GAA5094407.1"/>
    <property type="molecule type" value="Genomic_DNA"/>
</dbReference>
<evidence type="ECO:0000256" key="1">
    <source>
        <dbReference type="ARBA" id="ARBA00022475"/>
    </source>
</evidence>
<dbReference type="InterPro" id="IPR007382">
    <property type="entry name" value="UPF0756_TM"/>
</dbReference>
<keyword evidence="1 5" id="KW-1003">Cell membrane</keyword>
<evidence type="ECO:0000313" key="6">
    <source>
        <dbReference type="EMBL" id="GAA5094407.1"/>
    </source>
</evidence>
<dbReference type="PANTHER" id="PTHR38452:SF1">
    <property type="entry name" value="UPF0756 MEMBRANE PROTEIN YEAL"/>
    <property type="match status" value="1"/>
</dbReference>
<feature type="transmembrane region" description="Helical" evidence="5">
    <location>
        <begin position="34"/>
        <end position="53"/>
    </location>
</feature>
<keyword evidence="4 5" id="KW-0472">Membrane</keyword>
<accession>A0ABP9MCS0</accession>
<comment type="similarity">
    <text evidence="5">Belongs to the UPF0756 family.</text>
</comment>
<feature type="transmembrane region" description="Helical" evidence="5">
    <location>
        <begin position="93"/>
        <end position="110"/>
    </location>
</feature>
<keyword evidence="3 5" id="KW-1133">Transmembrane helix</keyword>
<keyword evidence="2 5" id="KW-0812">Transmembrane</keyword>